<dbReference type="Gene3D" id="1.10.357.10">
    <property type="entry name" value="Tetracycline Repressor, domain 2"/>
    <property type="match status" value="1"/>
</dbReference>
<dbReference type="PROSITE" id="PS50977">
    <property type="entry name" value="HTH_TETR_2"/>
    <property type="match status" value="1"/>
</dbReference>
<keyword evidence="6" id="KW-1185">Reference proteome</keyword>
<dbReference type="PANTHER" id="PTHR43479">
    <property type="entry name" value="ACREF/ENVCD OPERON REPRESSOR-RELATED"/>
    <property type="match status" value="1"/>
</dbReference>
<evidence type="ECO:0000256" key="2">
    <source>
        <dbReference type="PROSITE-ProRule" id="PRU00335"/>
    </source>
</evidence>
<evidence type="ECO:0000259" key="4">
    <source>
        <dbReference type="PROSITE" id="PS50977"/>
    </source>
</evidence>
<name>A0A2T5IYR3_9GAMM</name>
<keyword evidence="1 2" id="KW-0238">DNA-binding</keyword>
<feature type="region of interest" description="Disordered" evidence="3">
    <location>
        <begin position="1"/>
        <end position="23"/>
    </location>
</feature>
<evidence type="ECO:0000313" key="5">
    <source>
        <dbReference type="EMBL" id="PTQ89042.1"/>
    </source>
</evidence>
<dbReference type="Pfam" id="PF00440">
    <property type="entry name" value="TetR_N"/>
    <property type="match status" value="1"/>
</dbReference>
<feature type="domain" description="HTH tetR-type" evidence="4">
    <location>
        <begin position="24"/>
        <end position="84"/>
    </location>
</feature>
<feature type="DNA-binding region" description="H-T-H motif" evidence="2">
    <location>
        <begin position="47"/>
        <end position="66"/>
    </location>
</feature>
<accession>A0A2T5IYR3</accession>
<dbReference type="EMBL" id="QAON01000009">
    <property type="protein sequence ID" value="PTQ89042.1"/>
    <property type="molecule type" value="Genomic_DNA"/>
</dbReference>
<organism evidence="5 6">
    <name type="scientific">Agitococcus lubricus</name>
    <dbReference type="NCBI Taxonomy" id="1077255"/>
    <lineage>
        <taxon>Bacteria</taxon>
        <taxon>Pseudomonadati</taxon>
        <taxon>Pseudomonadota</taxon>
        <taxon>Gammaproteobacteria</taxon>
        <taxon>Moraxellales</taxon>
        <taxon>Moraxellaceae</taxon>
        <taxon>Agitococcus</taxon>
    </lineage>
</organism>
<dbReference type="AlphaFoldDB" id="A0A2T5IYR3"/>
<proteinExistence type="predicted"/>
<dbReference type="SUPFAM" id="SSF46689">
    <property type="entry name" value="Homeodomain-like"/>
    <property type="match status" value="1"/>
</dbReference>
<dbReference type="InterPro" id="IPR009057">
    <property type="entry name" value="Homeodomain-like_sf"/>
</dbReference>
<dbReference type="OrthoDB" id="9812993at2"/>
<dbReference type="InterPro" id="IPR050624">
    <property type="entry name" value="HTH-type_Tx_Regulator"/>
</dbReference>
<dbReference type="GO" id="GO:0003677">
    <property type="term" value="F:DNA binding"/>
    <property type="evidence" value="ECO:0007669"/>
    <property type="project" value="UniProtKB-UniRule"/>
</dbReference>
<protein>
    <submittedName>
        <fullName evidence="5">TetR family transcriptional regulator</fullName>
    </submittedName>
</protein>
<dbReference type="InterPro" id="IPR001647">
    <property type="entry name" value="HTH_TetR"/>
</dbReference>
<dbReference type="RefSeq" id="WP_107865956.1">
    <property type="nucleotide sequence ID" value="NZ_QAON01000009.1"/>
</dbReference>
<evidence type="ECO:0000256" key="3">
    <source>
        <dbReference type="SAM" id="MobiDB-lite"/>
    </source>
</evidence>
<gene>
    <name evidence="5" type="ORF">C8N29_10963</name>
</gene>
<comment type="caution">
    <text evidence="5">The sequence shown here is derived from an EMBL/GenBank/DDBJ whole genome shotgun (WGS) entry which is preliminary data.</text>
</comment>
<sequence>MTESLSDGKKKRSFRGVSPEQRQAERQQKFLEAALQCYGTHGFYHVTVRELCAEAKLTERYFYESFKNSEALLVAVYQRLITDMQNTIISKVLSAGTQAPNALIRLGLTTFLRYVSEDARIARILFIDIPHVRFENKALIMETMSTFDTMLQQFGRILFPHLPEEGVNVELVTSGLNGANIHIVMRWVHSGFSYPFEEVLESCFTIFAAMAAYLAQHQQTPVLSEASSAVENTPALDV</sequence>
<reference evidence="5 6" key="1">
    <citation type="submission" date="2018-04" db="EMBL/GenBank/DDBJ databases">
        <title>Genomic Encyclopedia of Archaeal and Bacterial Type Strains, Phase II (KMG-II): from individual species to whole genera.</title>
        <authorList>
            <person name="Goeker M."/>
        </authorList>
    </citation>
    <scope>NUCLEOTIDE SEQUENCE [LARGE SCALE GENOMIC DNA]</scope>
    <source>
        <strain evidence="5 6">DSM 5822</strain>
    </source>
</reference>
<evidence type="ECO:0000256" key="1">
    <source>
        <dbReference type="ARBA" id="ARBA00023125"/>
    </source>
</evidence>
<dbReference type="Proteomes" id="UP000244223">
    <property type="component" value="Unassembled WGS sequence"/>
</dbReference>
<evidence type="ECO:0000313" key="6">
    <source>
        <dbReference type="Proteomes" id="UP000244223"/>
    </source>
</evidence>
<dbReference type="PANTHER" id="PTHR43479:SF11">
    <property type="entry name" value="ACREF_ENVCD OPERON REPRESSOR-RELATED"/>
    <property type="match status" value="1"/>
</dbReference>